<comment type="subcellular location">
    <subcellularLocation>
        <location evidence="1">Secreted</location>
        <location evidence="1">Extracellular space</location>
        <location evidence="1">Extracellular matrix</location>
        <location evidence="1">Basement membrane</location>
    </subcellularLocation>
</comment>
<dbReference type="AlphaFoldDB" id="A0A915K6S1"/>
<name>A0A915K6S1_ROMCU</name>
<dbReference type="FunFam" id="2.60.120.260:FF:000017">
    <property type="entry name" value="Laminin subunit alpha 2"/>
    <property type="match status" value="1"/>
</dbReference>
<dbReference type="InterPro" id="IPR008211">
    <property type="entry name" value="Laminin_N"/>
</dbReference>
<dbReference type="Gene3D" id="2.60.120.260">
    <property type="entry name" value="Galactose-binding domain-like"/>
    <property type="match status" value="1"/>
</dbReference>
<dbReference type="InterPro" id="IPR002049">
    <property type="entry name" value="LE_dom"/>
</dbReference>
<dbReference type="Proteomes" id="UP000887565">
    <property type="component" value="Unplaced"/>
</dbReference>
<accession>A0A915K6S1</accession>
<keyword evidence="6" id="KW-0084">Basement membrane</keyword>
<dbReference type="GO" id="GO:0005201">
    <property type="term" value="F:extracellular matrix structural constituent"/>
    <property type="evidence" value="ECO:0007669"/>
    <property type="project" value="TreeGrafter"/>
</dbReference>
<keyword evidence="7" id="KW-1015">Disulfide bond</keyword>
<evidence type="ECO:0000256" key="2">
    <source>
        <dbReference type="ARBA" id="ARBA00022525"/>
    </source>
</evidence>
<dbReference type="PROSITE" id="PS01248">
    <property type="entry name" value="EGF_LAM_1"/>
    <property type="match status" value="1"/>
</dbReference>
<dbReference type="WBParaSite" id="nRc.2.0.1.t33587-RA">
    <property type="protein sequence ID" value="nRc.2.0.1.t33587-RA"/>
    <property type="gene ID" value="nRc.2.0.1.g33587"/>
</dbReference>
<dbReference type="InterPro" id="IPR050440">
    <property type="entry name" value="Laminin/Netrin_ECM"/>
</dbReference>
<evidence type="ECO:0000256" key="4">
    <source>
        <dbReference type="ARBA" id="ARBA00022729"/>
    </source>
</evidence>
<keyword evidence="8" id="KW-0325">Glycoprotein</keyword>
<dbReference type="InterPro" id="IPR008979">
    <property type="entry name" value="Galactose-bd-like_sf"/>
</dbReference>
<dbReference type="GO" id="GO:0005604">
    <property type="term" value="C:basement membrane"/>
    <property type="evidence" value="ECO:0007669"/>
    <property type="project" value="UniProtKB-SubCell"/>
</dbReference>
<dbReference type="Gene3D" id="2.10.25.10">
    <property type="entry name" value="Laminin"/>
    <property type="match status" value="1"/>
</dbReference>
<dbReference type="SUPFAM" id="SSF57196">
    <property type="entry name" value="EGF/Laminin"/>
    <property type="match status" value="1"/>
</dbReference>
<dbReference type="PANTHER" id="PTHR10574:SF436">
    <property type="entry name" value="LAMININ SUBUNIT ALPHA-2"/>
    <property type="match status" value="1"/>
</dbReference>
<dbReference type="GO" id="GO:0007411">
    <property type="term" value="P:axon guidance"/>
    <property type="evidence" value="ECO:0007669"/>
    <property type="project" value="TreeGrafter"/>
</dbReference>
<evidence type="ECO:0000256" key="3">
    <source>
        <dbReference type="ARBA" id="ARBA00022530"/>
    </source>
</evidence>
<keyword evidence="9" id="KW-0424">Laminin EGF-like domain</keyword>
<evidence type="ECO:0000256" key="1">
    <source>
        <dbReference type="ARBA" id="ARBA00004302"/>
    </source>
</evidence>
<keyword evidence="3" id="KW-0272">Extracellular matrix</keyword>
<protein>
    <submittedName>
        <fullName evidence="12">Laminin N-terminal domain-containing protein</fullName>
    </submittedName>
</protein>
<evidence type="ECO:0000259" key="10">
    <source>
        <dbReference type="PROSITE" id="PS51117"/>
    </source>
</evidence>
<dbReference type="SUPFAM" id="SSF49785">
    <property type="entry name" value="Galactose-binding domain-like"/>
    <property type="match status" value="1"/>
</dbReference>
<keyword evidence="2" id="KW-0964">Secreted</keyword>
<reference evidence="12" key="1">
    <citation type="submission" date="2022-11" db="UniProtKB">
        <authorList>
            <consortium name="WormBaseParasite"/>
        </authorList>
    </citation>
    <scope>IDENTIFICATION</scope>
</reference>
<keyword evidence="5" id="KW-0677">Repeat</keyword>
<dbReference type="OMA" id="EWITITI"/>
<evidence type="ECO:0000256" key="5">
    <source>
        <dbReference type="ARBA" id="ARBA00022737"/>
    </source>
</evidence>
<dbReference type="PROSITE" id="PS51117">
    <property type="entry name" value="LAMININ_NTER"/>
    <property type="match status" value="1"/>
</dbReference>
<dbReference type="Pfam" id="PF00055">
    <property type="entry name" value="Laminin_N"/>
    <property type="match status" value="1"/>
</dbReference>
<dbReference type="GO" id="GO:0009887">
    <property type="term" value="P:animal organ morphogenesis"/>
    <property type="evidence" value="ECO:0007669"/>
    <property type="project" value="TreeGrafter"/>
</dbReference>
<keyword evidence="11" id="KW-1185">Reference proteome</keyword>
<dbReference type="FunFam" id="2.10.25.10:FF:000069">
    <property type="entry name" value="Laminin subunit alpha 1"/>
    <property type="match status" value="1"/>
</dbReference>
<evidence type="ECO:0000313" key="11">
    <source>
        <dbReference type="Proteomes" id="UP000887565"/>
    </source>
</evidence>
<dbReference type="SMART" id="SM00136">
    <property type="entry name" value="LamNT"/>
    <property type="match status" value="1"/>
</dbReference>
<feature type="domain" description="Laminin N-terminal" evidence="10">
    <location>
        <begin position="43"/>
        <end position="291"/>
    </location>
</feature>
<proteinExistence type="predicted"/>
<sequence length="395" mass="45189">MQLAVVRFELPKFQYNYPQVYKIFDQKSDDSDRDYEELATGNENAGLFPNIFNLATNALISTNATCGENGAEHFCKLVEHVYMRRPQCDICDDSLPGKRHPIEYAIDGSNRWWQSPSLAKGIKYEWITITIDLRQQYQVAYVIIKAGIAPRPGNWILERSLDGLNYKPWQYYAMTDEECERTYGLKATQGHASKLLTDDQVICTSYYSRLDPLEDGEIHTSLINGRPGVDGPSLELQEFTKARFVRFRFQRLKTLNSDLIYITKRKHHFVIDESVTRRYFYAIRDISIGGQCICYGHAESCPVDPATGQLKCECKHNTCGESCNECCPLFNQKIWRHGTNTNHHACEACQCFNHADRCAYDPEVARQRTSLTPEGVYEGGGVCIECKASFTRKTL</sequence>
<evidence type="ECO:0000256" key="6">
    <source>
        <dbReference type="ARBA" id="ARBA00022869"/>
    </source>
</evidence>
<evidence type="ECO:0000256" key="9">
    <source>
        <dbReference type="ARBA" id="ARBA00023292"/>
    </source>
</evidence>
<keyword evidence="4" id="KW-0732">Signal</keyword>
<dbReference type="PANTHER" id="PTHR10574">
    <property type="entry name" value="NETRIN/LAMININ-RELATED"/>
    <property type="match status" value="1"/>
</dbReference>
<dbReference type="CDD" id="cd00055">
    <property type="entry name" value="EGF_Lam"/>
    <property type="match status" value="1"/>
</dbReference>
<evidence type="ECO:0000313" key="12">
    <source>
        <dbReference type="WBParaSite" id="nRc.2.0.1.t33587-RA"/>
    </source>
</evidence>
<organism evidence="11 12">
    <name type="scientific">Romanomermis culicivorax</name>
    <name type="common">Nematode worm</name>
    <dbReference type="NCBI Taxonomy" id="13658"/>
    <lineage>
        <taxon>Eukaryota</taxon>
        <taxon>Metazoa</taxon>
        <taxon>Ecdysozoa</taxon>
        <taxon>Nematoda</taxon>
        <taxon>Enoplea</taxon>
        <taxon>Dorylaimia</taxon>
        <taxon>Mermithida</taxon>
        <taxon>Mermithoidea</taxon>
        <taxon>Mermithidae</taxon>
        <taxon>Romanomermis</taxon>
    </lineage>
</organism>
<evidence type="ECO:0000256" key="8">
    <source>
        <dbReference type="ARBA" id="ARBA00023180"/>
    </source>
</evidence>
<evidence type="ECO:0000256" key="7">
    <source>
        <dbReference type="ARBA" id="ARBA00023157"/>
    </source>
</evidence>
<dbReference type="GO" id="GO:0009888">
    <property type="term" value="P:tissue development"/>
    <property type="evidence" value="ECO:0007669"/>
    <property type="project" value="TreeGrafter"/>
</dbReference>